<dbReference type="EMBL" id="VXRG01000126">
    <property type="protein sequence ID" value="MXY94759.1"/>
    <property type="molecule type" value="Genomic_DNA"/>
</dbReference>
<dbReference type="GO" id="GO:0016787">
    <property type="term" value="F:hydrolase activity"/>
    <property type="evidence" value="ECO:0007669"/>
    <property type="project" value="UniProtKB-KW"/>
</dbReference>
<dbReference type="GO" id="GO:0003678">
    <property type="term" value="F:DNA helicase activity"/>
    <property type="evidence" value="ECO:0007669"/>
    <property type="project" value="TreeGrafter"/>
</dbReference>
<proteinExistence type="predicted"/>
<dbReference type="InterPro" id="IPR045562">
    <property type="entry name" value="RecG_dom3_C"/>
</dbReference>
<protein>
    <submittedName>
        <fullName evidence="4">DNA helicase RecG</fullName>
    </submittedName>
</protein>
<dbReference type="Gene3D" id="3.40.50.300">
    <property type="entry name" value="P-loop containing nucleotide triphosphate hydrolases"/>
    <property type="match status" value="1"/>
</dbReference>
<evidence type="ECO:0000256" key="1">
    <source>
        <dbReference type="ARBA" id="ARBA00022801"/>
    </source>
</evidence>
<comment type="caution">
    <text evidence="4">The sequence shown here is derived from an EMBL/GenBank/DDBJ whole genome shotgun (WGS) entry which is preliminary data.</text>
</comment>
<sequence>CRRVVEVGVDVPNATLMLIEDAERFGLAQLHQFRGRVGRGGHESYCALISRVKAGTQDERLTALADTTDGFVLAEKDLELRGPGDFLGTRQSGLPELKLANLSDTATLYLAQEAAQDLLREDPDLGSFPLVQGKVEGLWRGHGDLS</sequence>
<dbReference type="PANTHER" id="PTHR47964:SF1">
    <property type="entry name" value="ATP-DEPENDENT DNA HELICASE HOMOLOG RECG, CHLOROPLASTIC"/>
    <property type="match status" value="1"/>
</dbReference>
<reference evidence="4" key="1">
    <citation type="submission" date="2019-09" db="EMBL/GenBank/DDBJ databases">
        <title>Characterisation of the sponge microbiome using genome-centric metagenomics.</title>
        <authorList>
            <person name="Engelberts J.P."/>
            <person name="Robbins S.J."/>
            <person name="De Goeij J.M."/>
            <person name="Aranda M."/>
            <person name="Bell S.C."/>
            <person name="Webster N.S."/>
        </authorList>
    </citation>
    <scope>NUCLEOTIDE SEQUENCE</scope>
    <source>
        <strain evidence="4">SB0664_bin_27</strain>
    </source>
</reference>
<name>A0A6B0YXR5_9CHLR</name>
<dbReference type="PANTHER" id="PTHR47964">
    <property type="entry name" value="ATP-DEPENDENT DNA HELICASE HOMOLOG RECG, CHLOROPLASTIC"/>
    <property type="match status" value="1"/>
</dbReference>
<evidence type="ECO:0000313" key="4">
    <source>
        <dbReference type="EMBL" id="MXY94759.1"/>
    </source>
</evidence>
<dbReference type="PROSITE" id="PS51194">
    <property type="entry name" value="HELICASE_CTER"/>
    <property type="match status" value="1"/>
</dbReference>
<keyword evidence="2 4" id="KW-0347">Helicase</keyword>
<dbReference type="InterPro" id="IPR001650">
    <property type="entry name" value="Helicase_C-like"/>
</dbReference>
<dbReference type="SUPFAM" id="SSF52540">
    <property type="entry name" value="P-loop containing nucleoside triphosphate hydrolases"/>
    <property type="match status" value="1"/>
</dbReference>
<keyword evidence="1" id="KW-0378">Hydrolase</keyword>
<feature type="domain" description="Helicase C-terminal" evidence="3">
    <location>
        <begin position="1"/>
        <end position="79"/>
    </location>
</feature>
<keyword evidence="2 4" id="KW-0067">ATP-binding</keyword>
<keyword evidence="2 4" id="KW-0547">Nucleotide-binding</keyword>
<evidence type="ECO:0000256" key="2">
    <source>
        <dbReference type="ARBA" id="ARBA00022806"/>
    </source>
</evidence>
<dbReference type="Pfam" id="PF00271">
    <property type="entry name" value="Helicase_C"/>
    <property type="match status" value="1"/>
</dbReference>
<dbReference type="Pfam" id="PF19833">
    <property type="entry name" value="RecG_dom3_C"/>
    <property type="match status" value="1"/>
</dbReference>
<dbReference type="InterPro" id="IPR027417">
    <property type="entry name" value="P-loop_NTPase"/>
</dbReference>
<gene>
    <name evidence="4" type="ORF">F4Y42_15075</name>
</gene>
<dbReference type="AlphaFoldDB" id="A0A6B0YXR5"/>
<evidence type="ECO:0000259" key="3">
    <source>
        <dbReference type="PROSITE" id="PS51194"/>
    </source>
</evidence>
<dbReference type="GO" id="GO:0006281">
    <property type="term" value="P:DNA repair"/>
    <property type="evidence" value="ECO:0007669"/>
    <property type="project" value="InterPro"/>
</dbReference>
<accession>A0A6B0YXR5</accession>
<dbReference type="InterPro" id="IPR047112">
    <property type="entry name" value="RecG/Mfd"/>
</dbReference>
<feature type="non-terminal residue" evidence="4">
    <location>
        <position position="1"/>
    </location>
</feature>
<organism evidence="4">
    <name type="scientific">Caldilineaceae bacterium SB0664_bin_27</name>
    <dbReference type="NCBI Taxonomy" id="2605260"/>
    <lineage>
        <taxon>Bacteria</taxon>
        <taxon>Bacillati</taxon>
        <taxon>Chloroflexota</taxon>
        <taxon>Caldilineae</taxon>
        <taxon>Caldilineales</taxon>
        <taxon>Caldilineaceae</taxon>
    </lineage>
</organism>